<sequence>MSKPPPHTALIVIDVQRAFDEWEAAGKRRNNPEALGRIVELLAAFRGSGMPIFHIRHEGTRPGSSFFPNGTG</sequence>
<name>A0A1J5NVP2_9ZZZZ</name>
<evidence type="ECO:0000259" key="1">
    <source>
        <dbReference type="Pfam" id="PF00857"/>
    </source>
</evidence>
<dbReference type="EMBL" id="MLJW01009151">
    <property type="protein sequence ID" value="OIQ63273.1"/>
    <property type="molecule type" value="Genomic_DNA"/>
</dbReference>
<reference evidence="2" key="1">
    <citation type="submission" date="2016-10" db="EMBL/GenBank/DDBJ databases">
        <title>Sequence of Gallionella enrichment culture.</title>
        <authorList>
            <person name="Poehlein A."/>
            <person name="Muehling M."/>
            <person name="Daniel R."/>
        </authorList>
    </citation>
    <scope>NUCLEOTIDE SEQUENCE</scope>
</reference>
<accession>A0A1J5NVP2</accession>
<dbReference type="InterPro" id="IPR036380">
    <property type="entry name" value="Isochorismatase-like_sf"/>
</dbReference>
<protein>
    <submittedName>
        <fullName evidence="2">Isochorismatase family protein</fullName>
    </submittedName>
</protein>
<proteinExistence type="predicted"/>
<dbReference type="Gene3D" id="3.40.50.850">
    <property type="entry name" value="Isochorismatase-like"/>
    <property type="match status" value="1"/>
</dbReference>
<dbReference type="AlphaFoldDB" id="A0A1J5NVP2"/>
<feature type="domain" description="Isochorismatase-like" evidence="1">
    <location>
        <begin position="8"/>
        <end position="60"/>
    </location>
</feature>
<organism evidence="2">
    <name type="scientific">mine drainage metagenome</name>
    <dbReference type="NCBI Taxonomy" id="410659"/>
    <lineage>
        <taxon>unclassified sequences</taxon>
        <taxon>metagenomes</taxon>
        <taxon>ecological metagenomes</taxon>
    </lineage>
</organism>
<evidence type="ECO:0000313" key="2">
    <source>
        <dbReference type="EMBL" id="OIQ63273.1"/>
    </source>
</evidence>
<comment type="caution">
    <text evidence="2">The sequence shown here is derived from an EMBL/GenBank/DDBJ whole genome shotgun (WGS) entry which is preliminary data.</text>
</comment>
<dbReference type="Pfam" id="PF00857">
    <property type="entry name" value="Isochorismatase"/>
    <property type="match status" value="1"/>
</dbReference>
<gene>
    <name evidence="2" type="ORF">GALL_551860</name>
</gene>
<dbReference type="InterPro" id="IPR000868">
    <property type="entry name" value="Isochorismatase-like_dom"/>
</dbReference>
<dbReference type="SUPFAM" id="SSF52499">
    <property type="entry name" value="Isochorismatase-like hydrolases"/>
    <property type="match status" value="1"/>
</dbReference>